<dbReference type="GeneID" id="78776014"/>
<dbReference type="Gene3D" id="4.10.280.10">
    <property type="entry name" value="Helix-loop-helix DNA-binding domain"/>
    <property type="match status" value="1"/>
</dbReference>
<name>A0A6A5GW77_CAERE</name>
<organism evidence="3 4">
    <name type="scientific">Caenorhabditis remanei</name>
    <name type="common">Caenorhabditis vulgaris</name>
    <dbReference type="NCBI Taxonomy" id="31234"/>
    <lineage>
        <taxon>Eukaryota</taxon>
        <taxon>Metazoa</taxon>
        <taxon>Ecdysozoa</taxon>
        <taxon>Nematoda</taxon>
        <taxon>Chromadorea</taxon>
        <taxon>Rhabditida</taxon>
        <taxon>Rhabditina</taxon>
        <taxon>Rhabditomorpha</taxon>
        <taxon>Rhabditoidea</taxon>
        <taxon>Rhabditidae</taxon>
        <taxon>Peloderinae</taxon>
        <taxon>Caenorhabditis</taxon>
    </lineage>
</organism>
<reference evidence="3 4" key="1">
    <citation type="submission" date="2019-12" db="EMBL/GenBank/DDBJ databases">
        <title>Chromosome-level assembly of the Caenorhabditis remanei genome.</title>
        <authorList>
            <person name="Teterina A.A."/>
            <person name="Willis J.H."/>
            <person name="Phillips P.C."/>
        </authorList>
    </citation>
    <scope>NUCLEOTIDE SEQUENCE [LARGE SCALE GENOMIC DNA]</scope>
    <source>
        <strain evidence="3 4">PX506</strain>
        <tissue evidence="3">Whole organism</tissue>
    </source>
</reference>
<dbReference type="Pfam" id="PF00010">
    <property type="entry name" value="HLH"/>
    <property type="match status" value="1"/>
</dbReference>
<comment type="caution">
    <text evidence="3">The sequence shown here is derived from an EMBL/GenBank/DDBJ whole genome shotgun (WGS) entry which is preliminary data.</text>
</comment>
<dbReference type="InterPro" id="IPR011598">
    <property type="entry name" value="bHLH_dom"/>
</dbReference>
<feature type="region of interest" description="Disordered" evidence="1">
    <location>
        <begin position="138"/>
        <end position="162"/>
    </location>
</feature>
<dbReference type="PROSITE" id="PS50888">
    <property type="entry name" value="BHLH"/>
    <property type="match status" value="1"/>
</dbReference>
<dbReference type="CTD" id="78776014"/>
<feature type="domain" description="BHLH" evidence="2">
    <location>
        <begin position="11"/>
        <end position="63"/>
    </location>
</feature>
<evidence type="ECO:0000313" key="3">
    <source>
        <dbReference type="EMBL" id="KAF1758866.1"/>
    </source>
</evidence>
<accession>A0A6A5GW77</accession>
<dbReference type="SMART" id="SM00353">
    <property type="entry name" value="HLH"/>
    <property type="match status" value="1"/>
</dbReference>
<sequence>MARKMPKPDPERRSCANMRERQRVSKLNGMFEVLIGRLPPSLFKNKLSRAQVLRYVKKYRCTAAEVLPRAAPVADPWFLPRAPLVPRVCTVLGRPLTSFLLPVCKTETGTSVESLSEEWSVRNRIRHNWNTWEYTEGEEMTEDEEYTEGEEMTVDEDYTEEE</sequence>
<dbReference type="GO" id="GO:0046983">
    <property type="term" value="F:protein dimerization activity"/>
    <property type="evidence" value="ECO:0007669"/>
    <property type="project" value="InterPro"/>
</dbReference>
<evidence type="ECO:0000313" key="4">
    <source>
        <dbReference type="Proteomes" id="UP000483820"/>
    </source>
</evidence>
<dbReference type="SUPFAM" id="SSF47459">
    <property type="entry name" value="HLH, helix-loop-helix DNA-binding domain"/>
    <property type="match status" value="1"/>
</dbReference>
<dbReference type="RefSeq" id="XP_053585554.1">
    <property type="nucleotide sequence ID" value="XM_053730782.1"/>
</dbReference>
<dbReference type="EMBL" id="WUAV01000004">
    <property type="protein sequence ID" value="KAF1758866.1"/>
    <property type="molecule type" value="Genomic_DNA"/>
</dbReference>
<protein>
    <recommendedName>
        <fullName evidence="2">BHLH domain-containing protein</fullName>
    </recommendedName>
</protein>
<gene>
    <name evidence="3" type="ORF">GCK72_015326</name>
</gene>
<evidence type="ECO:0000259" key="2">
    <source>
        <dbReference type="PROSITE" id="PS50888"/>
    </source>
</evidence>
<dbReference type="AlphaFoldDB" id="A0A6A5GW77"/>
<dbReference type="KEGG" id="crq:GCK72_015326"/>
<dbReference type="Proteomes" id="UP000483820">
    <property type="component" value="Chromosome IV"/>
</dbReference>
<proteinExistence type="predicted"/>
<evidence type="ECO:0000256" key="1">
    <source>
        <dbReference type="SAM" id="MobiDB-lite"/>
    </source>
</evidence>
<dbReference type="InterPro" id="IPR036638">
    <property type="entry name" value="HLH_DNA-bd_sf"/>
</dbReference>